<evidence type="ECO:0000256" key="1">
    <source>
        <dbReference type="ARBA" id="ARBA00022723"/>
    </source>
</evidence>
<dbReference type="PANTHER" id="PTHR11820:SF7">
    <property type="entry name" value="ACYLPYRUVASE FAHD1, MITOCHONDRIAL"/>
    <property type="match status" value="1"/>
</dbReference>
<dbReference type="SUPFAM" id="SSF56529">
    <property type="entry name" value="FAH"/>
    <property type="match status" value="1"/>
</dbReference>
<protein>
    <submittedName>
        <fullName evidence="3">2-keto-4-pentenoate hydratase/2-oxohepta-3-ene-1,7-dioic acid hydratase (Catechol pathway)</fullName>
    </submittedName>
</protein>
<dbReference type="EMBL" id="FNUV01000002">
    <property type="protein sequence ID" value="SEF61425.1"/>
    <property type="molecule type" value="Genomic_DNA"/>
</dbReference>
<dbReference type="InterPro" id="IPR036663">
    <property type="entry name" value="Fumarylacetoacetase_C_sf"/>
</dbReference>
<keyword evidence="1" id="KW-0479">Metal-binding</keyword>
<sequence length="223" mass="25394">MFVQCRFFLYLCLQNHSIMKIFAIGMNYAAHNQELHGTLKRPDEPVIFTKADSAILNQGKPFFIPDHLGRIDYETEVVVRICRLGKNIPERFAHRYYDAVTVGIDFTARDLQKKASEAGQPWTICKGFDGSAAIGEWVPKEKFLDIQAIHFHLDINGNTVQEGCTSDMLYRVDEIIAYISQFFTLKTGDILYTGTPAGVGPVHIDDHLEGYLEERKVLEFNCK</sequence>
<feature type="domain" description="Fumarylacetoacetase-like C-terminal" evidence="2">
    <location>
        <begin position="20"/>
        <end position="219"/>
    </location>
</feature>
<name>A0A1H5TF15_XYLRU</name>
<proteinExistence type="predicted"/>
<dbReference type="InterPro" id="IPR011234">
    <property type="entry name" value="Fumarylacetoacetase-like_C"/>
</dbReference>
<dbReference type="PANTHER" id="PTHR11820">
    <property type="entry name" value="ACYLPYRUVASE"/>
    <property type="match status" value="1"/>
</dbReference>
<dbReference type="GO" id="GO:0018773">
    <property type="term" value="F:acetylpyruvate hydrolase activity"/>
    <property type="evidence" value="ECO:0007669"/>
    <property type="project" value="TreeGrafter"/>
</dbReference>
<dbReference type="Gene3D" id="3.90.850.10">
    <property type="entry name" value="Fumarylacetoacetase-like, C-terminal domain"/>
    <property type="match status" value="1"/>
</dbReference>
<accession>A0A1H5TF15</accession>
<evidence type="ECO:0000313" key="4">
    <source>
        <dbReference type="Proteomes" id="UP000236735"/>
    </source>
</evidence>
<dbReference type="AlphaFoldDB" id="A0A1H5TF15"/>
<organism evidence="3 4">
    <name type="scientific">Xylanibacter ruminicola</name>
    <name type="common">Prevotella ruminicola</name>
    <dbReference type="NCBI Taxonomy" id="839"/>
    <lineage>
        <taxon>Bacteria</taxon>
        <taxon>Pseudomonadati</taxon>
        <taxon>Bacteroidota</taxon>
        <taxon>Bacteroidia</taxon>
        <taxon>Bacteroidales</taxon>
        <taxon>Prevotellaceae</taxon>
        <taxon>Xylanibacter</taxon>
    </lineage>
</organism>
<gene>
    <name evidence="3" type="ORF">SAMN05216354_1028</name>
</gene>
<dbReference type="GO" id="GO:0046872">
    <property type="term" value="F:metal ion binding"/>
    <property type="evidence" value="ECO:0007669"/>
    <property type="project" value="UniProtKB-KW"/>
</dbReference>
<reference evidence="3 4" key="1">
    <citation type="submission" date="2016-10" db="EMBL/GenBank/DDBJ databases">
        <authorList>
            <person name="de Groot N.N."/>
        </authorList>
    </citation>
    <scope>NUCLEOTIDE SEQUENCE [LARGE SCALE GENOMIC DNA]</scope>
    <source>
        <strain evidence="3 4">AR32</strain>
    </source>
</reference>
<dbReference type="Pfam" id="PF01557">
    <property type="entry name" value="FAA_hydrolase"/>
    <property type="match status" value="1"/>
</dbReference>
<evidence type="ECO:0000313" key="3">
    <source>
        <dbReference type="EMBL" id="SEF61425.1"/>
    </source>
</evidence>
<evidence type="ECO:0000259" key="2">
    <source>
        <dbReference type="Pfam" id="PF01557"/>
    </source>
</evidence>
<dbReference type="Proteomes" id="UP000236735">
    <property type="component" value="Unassembled WGS sequence"/>
</dbReference>